<dbReference type="Pfam" id="PF13176">
    <property type="entry name" value="TPR_7"/>
    <property type="match status" value="1"/>
</dbReference>
<protein>
    <recommendedName>
        <fullName evidence="2">histidine kinase</fullName>
        <ecNumber evidence="2">2.7.13.3</ecNumber>
    </recommendedName>
</protein>
<reference evidence="11 12" key="1">
    <citation type="submission" date="2018-04" db="EMBL/GenBank/DDBJ databases">
        <title>Genome sequencing of Flavobacterium sp. HYN0059.</title>
        <authorList>
            <person name="Yi H."/>
            <person name="Baek C."/>
        </authorList>
    </citation>
    <scope>NUCLEOTIDE SEQUENCE [LARGE SCALE GENOMIC DNA]</scope>
    <source>
        <strain evidence="11 12">HYN0059</strain>
    </source>
</reference>
<accession>A0A2S1R081</accession>
<dbReference type="OrthoDB" id="9767435at2"/>
<evidence type="ECO:0000259" key="10">
    <source>
        <dbReference type="Pfam" id="PF07568"/>
    </source>
</evidence>
<keyword evidence="4" id="KW-0808">Transferase</keyword>
<dbReference type="GO" id="GO:0004673">
    <property type="term" value="F:protein histidine kinase activity"/>
    <property type="evidence" value="ECO:0007669"/>
    <property type="project" value="UniProtKB-EC"/>
</dbReference>
<dbReference type="Pfam" id="PF13424">
    <property type="entry name" value="TPR_12"/>
    <property type="match status" value="1"/>
</dbReference>
<dbReference type="SUPFAM" id="SSF48452">
    <property type="entry name" value="TPR-like"/>
    <property type="match status" value="2"/>
</dbReference>
<name>A0A2S1R081_9FLAO</name>
<keyword evidence="9" id="KW-0472">Membrane</keyword>
<keyword evidence="7" id="KW-0067">ATP-binding</keyword>
<evidence type="ECO:0000256" key="5">
    <source>
        <dbReference type="ARBA" id="ARBA00022741"/>
    </source>
</evidence>
<dbReference type="Pfam" id="PF07568">
    <property type="entry name" value="HisKA_2"/>
    <property type="match status" value="1"/>
</dbReference>
<dbReference type="SUPFAM" id="SSF55874">
    <property type="entry name" value="ATPase domain of HSP90 chaperone/DNA topoisomerase II/histidine kinase"/>
    <property type="match status" value="1"/>
</dbReference>
<evidence type="ECO:0000256" key="8">
    <source>
        <dbReference type="SAM" id="Coils"/>
    </source>
</evidence>
<gene>
    <name evidence="11" type="ORF">HYN59_13545</name>
</gene>
<dbReference type="EMBL" id="CP029186">
    <property type="protein sequence ID" value="AWH86072.1"/>
    <property type="molecule type" value="Genomic_DNA"/>
</dbReference>
<sequence>MKKLDRLIMAMLFLPLLNSYCQTEVSREKEALLEVLASGLHDTLKVGPVYRYIKAVRPNNINEAKTYTATLFDLVQQNNYRKGFGIYYLTAADNEIAEYKYDSSLKYAGKAADIFEELKDWQDYLVAVMRVCEINSAYGRNDLVIEIATGALEKTRSQKFIIQKCNIKVRLADAYVSMSKYDEAIKIYQEALEGFGITDYTPGMRLACTEISRLYTKMGLYDQALEYCDKAFNLAKRYETYFDNTKLIMLLDKGTILLNLKRYKQAETTFKEAMKLAYKEEIKLFIRSNLALINYYLGNTDKGRQQAQLVIDRSKIYTASEYWYPETLVFCNYTLGLTYYSKKEMGKAKFFFDNTVSLLKGKSPKTYKDLDILKECKKHLCKIEIFNNETEKSVSLLEEAVRFESEKEKIQNNFNLNNLSSAVDLAQKNVEVKKLNEENIKHKEAIKKEHIKAILLIAALVMTVVLMIVIFKDYKQKIKKSKQLEIRNNIVNRQKEELEKNLLEKNLLIKEVHHRVKNNFQMVISLLNLQVDSENVKDINAFLEEATSRILSMALIHQSLYEEENISKIDFHKFVNELISSMDNAFKSNTHKLIFDIDIPHYMFDIQKAIPLGLILNEMVLNTIKHVHTKQKITVISINLQYEEGIFELSYSDNGIKQIGKSQPKNSFGRELIYLLIDQIKGRVNVSEEQNLCYNITFQNN</sequence>
<keyword evidence="8" id="KW-0175">Coiled coil</keyword>
<dbReference type="Gene3D" id="3.30.565.10">
    <property type="entry name" value="Histidine kinase-like ATPase, C-terminal domain"/>
    <property type="match status" value="1"/>
</dbReference>
<evidence type="ECO:0000256" key="3">
    <source>
        <dbReference type="ARBA" id="ARBA00022553"/>
    </source>
</evidence>
<dbReference type="PANTHER" id="PTHR41523:SF8">
    <property type="entry name" value="ETHYLENE RESPONSE SENSOR PROTEIN"/>
    <property type="match status" value="1"/>
</dbReference>
<keyword evidence="3" id="KW-0597">Phosphoprotein</keyword>
<keyword evidence="9" id="KW-0812">Transmembrane</keyword>
<dbReference type="InterPro" id="IPR011495">
    <property type="entry name" value="Sig_transdc_His_kin_sub2_dim/P"/>
</dbReference>
<dbReference type="InterPro" id="IPR011990">
    <property type="entry name" value="TPR-like_helical_dom_sf"/>
</dbReference>
<dbReference type="SMART" id="SM00028">
    <property type="entry name" value="TPR"/>
    <property type="match status" value="4"/>
</dbReference>
<dbReference type="Proteomes" id="UP000244929">
    <property type="component" value="Chromosome"/>
</dbReference>
<dbReference type="GO" id="GO:0005524">
    <property type="term" value="F:ATP binding"/>
    <property type="evidence" value="ECO:0007669"/>
    <property type="project" value="UniProtKB-KW"/>
</dbReference>
<dbReference type="Gene3D" id="3.30.450.20">
    <property type="entry name" value="PAS domain"/>
    <property type="match status" value="1"/>
</dbReference>
<dbReference type="AlphaFoldDB" id="A0A2S1R081"/>
<feature type="coiled-coil region" evidence="8">
    <location>
        <begin position="393"/>
        <end position="445"/>
    </location>
</feature>
<dbReference type="InterPro" id="IPR036890">
    <property type="entry name" value="HATPase_C_sf"/>
</dbReference>
<dbReference type="EC" id="2.7.13.3" evidence="2"/>
<keyword evidence="9" id="KW-1133">Transmembrane helix</keyword>
<dbReference type="Gene3D" id="1.25.40.10">
    <property type="entry name" value="Tetratricopeptide repeat domain"/>
    <property type="match status" value="1"/>
</dbReference>
<organism evidence="11 12">
    <name type="scientific">Flavobacterium album</name>
    <dbReference type="NCBI Taxonomy" id="2175091"/>
    <lineage>
        <taxon>Bacteria</taxon>
        <taxon>Pseudomonadati</taxon>
        <taxon>Bacteroidota</taxon>
        <taxon>Flavobacteriia</taxon>
        <taxon>Flavobacteriales</taxon>
        <taxon>Flavobacteriaceae</taxon>
        <taxon>Flavobacterium</taxon>
    </lineage>
</organism>
<feature type="coiled-coil region" evidence="8">
    <location>
        <begin position="481"/>
        <end position="515"/>
    </location>
</feature>
<evidence type="ECO:0000313" key="11">
    <source>
        <dbReference type="EMBL" id="AWH86072.1"/>
    </source>
</evidence>
<keyword evidence="12" id="KW-1185">Reference proteome</keyword>
<evidence type="ECO:0000256" key="1">
    <source>
        <dbReference type="ARBA" id="ARBA00000085"/>
    </source>
</evidence>
<evidence type="ECO:0000313" key="12">
    <source>
        <dbReference type="Proteomes" id="UP000244929"/>
    </source>
</evidence>
<dbReference type="InterPro" id="IPR019734">
    <property type="entry name" value="TPR_rpt"/>
</dbReference>
<dbReference type="RefSeq" id="WP_108778774.1">
    <property type="nucleotide sequence ID" value="NZ_CP029186.1"/>
</dbReference>
<evidence type="ECO:0000256" key="4">
    <source>
        <dbReference type="ARBA" id="ARBA00022679"/>
    </source>
</evidence>
<evidence type="ECO:0000256" key="6">
    <source>
        <dbReference type="ARBA" id="ARBA00022777"/>
    </source>
</evidence>
<feature type="domain" description="Signal transduction histidine kinase subgroup 2 dimerisation and phosphoacceptor" evidence="10">
    <location>
        <begin position="511"/>
        <end position="582"/>
    </location>
</feature>
<comment type="catalytic activity">
    <reaction evidence="1">
        <text>ATP + protein L-histidine = ADP + protein N-phospho-L-histidine.</text>
        <dbReference type="EC" id="2.7.13.3"/>
    </reaction>
</comment>
<dbReference type="PANTHER" id="PTHR41523">
    <property type="entry name" value="TWO-COMPONENT SYSTEM SENSOR PROTEIN"/>
    <property type="match status" value="1"/>
</dbReference>
<proteinExistence type="predicted"/>
<feature type="transmembrane region" description="Helical" evidence="9">
    <location>
        <begin position="453"/>
        <end position="471"/>
    </location>
</feature>
<dbReference type="KEGG" id="falb:HYN59_13545"/>
<keyword evidence="6" id="KW-0418">Kinase</keyword>
<evidence type="ECO:0000256" key="2">
    <source>
        <dbReference type="ARBA" id="ARBA00012438"/>
    </source>
</evidence>
<evidence type="ECO:0000256" key="9">
    <source>
        <dbReference type="SAM" id="Phobius"/>
    </source>
</evidence>
<evidence type="ECO:0000256" key="7">
    <source>
        <dbReference type="ARBA" id="ARBA00022840"/>
    </source>
</evidence>
<keyword evidence="5" id="KW-0547">Nucleotide-binding</keyword>